<keyword evidence="2" id="KW-0677">Repeat</keyword>
<dbReference type="SMART" id="SM00320">
    <property type="entry name" value="WD40"/>
    <property type="match status" value="11"/>
</dbReference>
<dbReference type="InterPro" id="IPR015943">
    <property type="entry name" value="WD40/YVTN_repeat-like_dom_sf"/>
</dbReference>
<dbReference type="PROSITE" id="PS50294">
    <property type="entry name" value="WD_REPEATS_REGION"/>
    <property type="match status" value="3"/>
</dbReference>
<sequence>MATDPSEYELVRTFASLPRTTRGLPAAITASPKGDKLFYCNGHSVYIVDVNNLNDVDIYSEHPTLTTVAKMSPSGYYCASGDQQGNIRIWDTTQKTHILKGTYPIIAGPIRDISWSDDSKRIAAVGEGKDRFGHVFLFDTGTSNGNLSGQSRPMSSIDFRPTRPYRLVSGSEDNTVALFEGPPFKFKTTFHEHTRFVHVVKYNPDGSMFASAGADGKVILFEGSDGVKQGELVDEACKGAAHTGGVFGLSWSPCGNKIATSSGDKTVKIWNVGARSLERTITFGTAVEDQQLAIIWSSTALVSVALSGYLNFIDPELGQVSKSVHGHNKPITSMAVSKDKSFFCTADFEGNITRWNLATGESKRLSPLLHKAQITGMSITSSGSLLSVGWDDTLQFSDNISANIDSIRPASTKLSSQPLGLAASADGSVAFAGCLKAIAIFNGGKHTADHTVNFPVTCIAYSEQKKLVAVGGQDSKVHVYQFNNAALLEKKVLTHSAPIVSLAFSDGGEFLAATDGARKVVPYDVEKDFAVASDKEWTFHSGRVTCVAWAPGARYLATGSIDTNVIVWDLQKSGEHPIIFKGHFSCINQIAWLDASNLITAGQDSVIKHWKIKTA</sequence>
<gene>
    <name evidence="4" type="primary">WBGene00280701</name>
</gene>
<dbReference type="InterPro" id="IPR036322">
    <property type="entry name" value="WD40_repeat_dom_sf"/>
</dbReference>
<dbReference type="GO" id="GO:0040011">
    <property type="term" value="P:locomotion"/>
    <property type="evidence" value="ECO:0000318"/>
    <property type="project" value="GO_Central"/>
</dbReference>
<dbReference type="InterPro" id="IPR020472">
    <property type="entry name" value="WD40_PAC1"/>
</dbReference>
<dbReference type="OrthoDB" id="2306at2759"/>
<keyword evidence="1" id="KW-0853">WD repeat</keyword>
<dbReference type="PROSITE" id="PS00678">
    <property type="entry name" value="WD_REPEATS_1"/>
    <property type="match status" value="2"/>
</dbReference>
<evidence type="ECO:0000313" key="4">
    <source>
        <dbReference type="EnsemblMetazoa" id="PPA42332.1"/>
    </source>
</evidence>
<dbReference type="CDD" id="cd00200">
    <property type="entry name" value="WD40"/>
    <property type="match status" value="1"/>
</dbReference>
<dbReference type="GO" id="GO:0030042">
    <property type="term" value="P:actin filament depolymerization"/>
    <property type="evidence" value="ECO:0000318"/>
    <property type="project" value="GO_Central"/>
</dbReference>
<reference evidence="4" key="2">
    <citation type="submission" date="2022-06" db="UniProtKB">
        <authorList>
            <consortium name="EnsemblMetazoa"/>
        </authorList>
    </citation>
    <scope>IDENTIFICATION</scope>
    <source>
        <strain evidence="4">PS312</strain>
    </source>
</reference>
<comment type="similarity">
    <text evidence="3">Belongs to the WD repeat AIP1 family.</text>
</comment>
<dbReference type="GO" id="GO:0030864">
    <property type="term" value="C:cortical actin cytoskeleton"/>
    <property type="evidence" value="ECO:0000318"/>
    <property type="project" value="GO_Central"/>
</dbReference>
<dbReference type="FunFam" id="2.130.10.10:FF:000102">
    <property type="entry name" value="Actin-interacting protein 1"/>
    <property type="match status" value="1"/>
</dbReference>
<protein>
    <submittedName>
        <fullName evidence="4">Unc-78</fullName>
    </submittedName>
</protein>
<dbReference type="SUPFAM" id="SSF50978">
    <property type="entry name" value="WD40 repeat-like"/>
    <property type="match status" value="2"/>
</dbReference>
<proteinExistence type="inferred from homology"/>
<dbReference type="PANTHER" id="PTHR19856">
    <property type="entry name" value="WD-REPEATCONTAINING PROTEIN WDR1"/>
    <property type="match status" value="1"/>
</dbReference>
<accession>A0A8R1UYN0</accession>
<evidence type="ECO:0000256" key="2">
    <source>
        <dbReference type="ARBA" id="ARBA00022737"/>
    </source>
</evidence>
<dbReference type="PANTHER" id="PTHR19856:SF0">
    <property type="entry name" value="WD REPEAT-CONTAINING PROTEIN 1"/>
    <property type="match status" value="1"/>
</dbReference>
<keyword evidence="5" id="KW-1185">Reference proteome</keyword>
<accession>A0A454Y7G1</accession>
<evidence type="ECO:0000313" key="5">
    <source>
        <dbReference type="Proteomes" id="UP000005239"/>
    </source>
</evidence>
<dbReference type="PROSITE" id="PS50082">
    <property type="entry name" value="WD_REPEATS_2"/>
    <property type="match status" value="6"/>
</dbReference>
<dbReference type="GO" id="GO:0045214">
    <property type="term" value="P:sarcomere organization"/>
    <property type="evidence" value="ECO:0000318"/>
    <property type="project" value="GO_Central"/>
</dbReference>
<dbReference type="Pfam" id="PF00400">
    <property type="entry name" value="WD40"/>
    <property type="match status" value="8"/>
</dbReference>
<name>A0A454Y7G1_PRIPA</name>
<dbReference type="Proteomes" id="UP000005239">
    <property type="component" value="Unassembled WGS sequence"/>
</dbReference>
<dbReference type="AlphaFoldDB" id="A0A454Y7G1"/>
<dbReference type="OMA" id="FYQGPPF"/>
<dbReference type="PRINTS" id="PR00320">
    <property type="entry name" value="GPROTEINBRPT"/>
</dbReference>
<organism evidence="4 5">
    <name type="scientific">Pristionchus pacificus</name>
    <name type="common">Parasitic nematode worm</name>
    <dbReference type="NCBI Taxonomy" id="54126"/>
    <lineage>
        <taxon>Eukaryota</taxon>
        <taxon>Metazoa</taxon>
        <taxon>Ecdysozoa</taxon>
        <taxon>Nematoda</taxon>
        <taxon>Chromadorea</taxon>
        <taxon>Rhabditida</taxon>
        <taxon>Rhabditina</taxon>
        <taxon>Diplogasteromorpha</taxon>
        <taxon>Diplogasteroidea</taxon>
        <taxon>Neodiplogasteridae</taxon>
        <taxon>Pristionchus</taxon>
    </lineage>
</organism>
<dbReference type="EnsemblMetazoa" id="PPA42332.1">
    <property type="protein sequence ID" value="PPA42332.1"/>
    <property type="gene ID" value="WBGene00280701"/>
</dbReference>
<dbReference type="GO" id="GO:0051015">
    <property type="term" value="F:actin filament binding"/>
    <property type="evidence" value="ECO:0000318"/>
    <property type="project" value="GO_Central"/>
</dbReference>
<evidence type="ECO:0000256" key="3">
    <source>
        <dbReference type="ARBA" id="ARBA00038366"/>
    </source>
</evidence>
<evidence type="ECO:0000256" key="1">
    <source>
        <dbReference type="ARBA" id="ARBA00022574"/>
    </source>
</evidence>
<reference evidence="5" key="1">
    <citation type="journal article" date="2008" name="Nat. Genet.">
        <title>The Pristionchus pacificus genome provides a unique perspective on nematode lifestyle and parasitism.</title>
        <authorList>
            <person name="Dieterich C."/>
            <person name="Clifton S.W."/>
            <person name="Schuster L.N."/>
            <person name="Chinwalla A."/>
            <person name="Delehaunty K."/>
            <person name="Dinkelacker I."/>
            <person name="Fulton L."/>
            <person name="Fulton R."/>
            <person name="Godfrey J."/>
            <person name="Minx P."/>
            <person name="Mitreva M."/>
            <person name="Roeseler W."/>
            <person name="Tian H."/>
            <person name="Witte H."/>
            <person name="Yang S.P."/>
            <person name="Wilson R.K."/>
            <person name="Sommer R.J."/>
        </authorList>
    </citation>
    <scope>NUCLEOTIDE SEQUENCE [LARGE SCALE GENOMIC DNA]</scope>
    <source>
        <strain evidence="5">PS312</strain>
    </source>
</reference>
<dbReference type="InterPro" id="IPR019775">
    <property type="entry name" value="WD40_repeat_CS"/>
</dbReference>
<dbReference type="Gene3D" id="2.130.10.10">
    <property type="entry name" value="YVTN repeat-like/Quinoprotein amine dehydrogenase"/>
    <property type="match status" value="2"/>
</dbReference>
<dbReference type="InterPro" id="IPR001680">
    <property type="entry name" value="WD40_rpt"/>
</dbReference>